<proteinExistence type="predicted"/>
<accession>A0A3S0J1K7</accession>
<name>A0A3S0J1K7_9BURK</name>
<protein>
    <submittedName>
        <fullName evidence="3">TIR domain-containing protein</fullName>
    </submittedName>
</protein>
<dbReference type="PROSITE" id="PS51199">
    <property type="entry name" value="SF4_HELICASE"/>
    <property type="match status" value="1"/>
</dbReference>
<dbReference type="Gene3D" id="3.40.50.300">
    <property type="entry name" value="P-loop containing nucleotide triphosphate hydrolases"/>
    <property type="match status" value="1"/>
</dbReference>
<evidence type="ECO:0000259" key="2">
    <source>
        <dbReference type="PROSITE" id="PS51199"/>
    </source>
</evidence>
<dbReference type="AlphaFoldDB" id="A0A3S0J1K7"/>
<dbReference type="GO" id="GO:0005829">
    <property type="term" value="C:cytosol"/>
    <property type="evidence" value="ECO:0007669"/>
    <property type="project" value="TreeGrafter"/>
</dbReference>
<dbReference type="EMBL" id="RXOE01000012">
    <property type="protein sequence ID" value="RTQ30665.1"/>
    <property type="molecule type" value="Genomic_DNA"/>
</dbReference>
<evidence type="ECO:0000259" key="1">
    <source>
        <dbReference type="PROSITE" id="PS50104"/>
    </source>
</evidence>
<dbReference type="InterPro" id="IPR035897">
    <property type="entry name" value="Toll_tir_struct_dom_sf"/>
</dbReference>
<dbReference type="PANTHER" id="PTHR30153:SF2">
    <property type="entry name" value="REPLICATIVE DNA HELICASE"/>
    <property type="match status" value="1"/>
</dbReference>
<dbReference type="GO" id="GO:0003678">
    <property type="term" value="F:DNA helicase activity"/>
    <property type="evidence" value="ECO:0007669"/>
    <property type="project" value="InterPro"/>
</dbReference>
<organism evidence="3 4">
    <name type="scientific">Variovorax gossypii</name>
    <dbReference type="NCBI Taxonomy" id="1679495"/>
    <lineage>
        <taxon>Bacteria</taxon>
        <taxon>Pseudomonadati</taxon>
        <taxon>Pseudomonadota</taxon>
        <taxon>Betaproteobacteria</taxon>
        <taxon>Burkholderiales</taxon>
        <taxon>Comamonadaceae</taxon>
        <taxon>Variovorax</taxon>
    </lineage>
</organism>
<dbReference type="Proteomes" id="UP000267418">
    <property type="component" value="Unassembled WGS sequence"/>
</dbReference>
<dbReference type="SUPFAM" id="SSF52200">
    <property type="entry name" value="Toll/Interleukin receptor TIR domain"/>
    <property type="match status" value="1"/>
</dbReference>
<dbReference type="InterPro" id="IPR000157">
    <property type="entry name" value="TIR_dom"/>
</dbReference>
<dbReference type="InterPro" id="IPR027417">
    <property type="entry name" value="P-loop_NTPase"/>
</dbReference>
<keyword evidence="4" id="KW-1185">Reference proteome</keyword>
<dbReference type="GO" id="GO:0006260">
    <property type="term" value="P:DNA replication"/>
    <property type="evidence" value="ECO:0007669"/>
    <property type="project" value="InterPro"/>
</dbReference>
<dbReference type="InterPro" id="IPR007694">
    <property type="entry name" value="DNA_helicase_DnaB-like_C"/>
</dbReference>
<dbReference type="Pfam" id="PF03796">
    <property type="entry name" value="DnaB_C"/>
    <property type="match status" value="1"/>
</dbReference>
<feature type="domain" description="SF4 helicase" evidence="2">
    <location>
        <begin position="173"/>
        <end position="436"/>
    </location>
</feature>
<dbReference type="OrthoDB" id="9773982at2"/>
<dbReference type="Pfam" id="PF13676">
    <property type="entry name" value="TIR_2"/>
    <property type="match status" value="1"/>
</dbReference>
<evidence type="ECO:0000313" key="4">
    <source>
        <dbReference type="Proteomes" id="UP000267418"/>
    </source>
</evidence>
<dbReference type="GO" id="GO:0005524">
    <property type="term" value="F:ATP binding"/>
    <property type="evidence" value="ECO:0007669"/>
    <property type="project" value="InterPro"/>
</dbReference>
<feature type="domain" description="TIR" evidence="1">
    <location>
        <begin position="1"/>
        <end position="133"/>
    </location>
</feature>
<dbReference type="PANTHER" id="PTHR30153">
    <property type="entry name" value="REPLICATIVE DNA HELICASE DNAB"/>
    <property type="match status" value="1"/>
</dbReference>
<dbReference type="SMART" id="SM00255">
    <property type="entry name" value="TIR"/>
    <property type="match status" value="1"/>
</dbReference>
<gene>
    <name evidence="3" type="ORF">EJP69_28685</name>
</gene>
<evidence type="ECO:0000313" key="3">
    <source>
        <dbReference type="EMBL" id="RTQ30665.1"/>
    </source>
</evidence>
<reference evidence="3 4" key="1">
    <citation type="submission" date="2018-12" db="EMBL/GenBank/DDBJ databases">
        <title>The genome of Variovorax gossypii DSM 100435.</title>
        <authorList>
            <person name="Gao J."/>
            <person name="Sun J."/>
        </authorList>
    </citation>
    <scope>NUCLEOTIDE SEQUENCE [LARGE SCALE GENOMIC DNA]</scope>
    <source>
        <strain evidence="3 4">DSM 100435</strain>
    </source>
</reference>
<dbReference type="RefSeq" id="WP_126473781.1">
    <property type="nucleotide sequence ID" value="NZ_RXOE01000012.1"/>
</dbReference>
<comment type="caution">
    <text evidence="3">The sequence shown here is derived from an EMBL/GenBank/DDBJ whole genome shotgun (WGS) entry which is preliminary data.</text>
</comment>
<dbReference type="SUPFAM" id="SSF52540">
    <property type="entry name" value="P-loop containing nucleoside triphosphate hydrolases"/>
    <property type="match status" value="1"/>
</dbReference>
<dbReference type="GO" id="GO:0007165">
    <property type="term" value="P:signal transduction"/>
    <property type="evidence" value="ECO:0007669"/>
    <property type="project" value="InterPro"/>
</dbReference>
<dbReference type="PROSITE" id="PS50104">
    <property type="entry name" value="TIR"/>
    <property type="match status" value="1"/>
</dbReference>
<dbReference type="Gene3D" id="3.40.50.10140">
    <property type="entry name" value="Toll/interleukin-1 receptor homology (TIR) domain"/>
    <property type="match status" value="1"/>
</dbReference>
<sequence length="436" mass="48262">MKYDVFISHASEDKDDVARPLAEGLRDRGLRVWIDEMELKLGDSLRRGIDRGLAESRYGLLVLSPNFLRKEWPQKELDGLVAREDGSQKVILPVWHQVSREDITKYSPPLADKLAAPTSKGLNYVIDQVVRAMETSPKVSETSLAEEGSARGFGVDQLVAELLDRVVDAADKSFQEVTGVRTGFLDLDRVIDGLQPGTLTLLAGRPLHGKTAFALEVAQHVATVESLPVVLFSPATSAKKTTERLISTIGKIPALHMRAGQLTDAGWVGLTRAVERLYKASIYILDEPSTSVYELQAEARKRAKLWGGVGVVIVDSLQHLLGNDRTDAGEICRELKKLAREVNCPVLVTSNLPRTVETRTDRRPMLADLHEISNVESHTDTILFAHRQALYERELVEPHILEIIVALQREIQGALTIRLAFSDTGSIENIVPEPRA</sequence>